<feature type="region of interest" description="Disordered" evidence="1">
    <location>
        <begin position="1"/>
        <end position="22"/>
    </location>
</feature>
<protein>
    <submittedName>
        <fullName evidence="2">Uncharacterized protein</fullName>
    </submittedName>
</protein>
<feature type="compositionally biased region" description="Basic and acidic residues" evidence="1">
    <location>
        <begin position="59"/>
        <end position="69"/>
    </location>
</feature>
<evidence type="ECO:0000256" key="1">
    <source>
        <dbReference type="SAM" id="MobiDB-lite"/>
    </source>
</evidence>
<dbReference type="EMBL" id="HE575318">
    <property type="protein sequence ID" value="CCC90666.1"/>
    <property type="molecule type" value="Genomic_DNA"/>
</dbReference>
<accession>G0UM04</accession>
<gene>
    <name evidence="2" type="ORF">TCIL3000_5_4130</name>
</gene>
<evidence type="ECO:0000313" key="2">
    <source>
        <dbReference type="EMBL" id="CCC90666.1"/>
    </source>
</evidence>
<name>G0UM04_TRYCI</name>
<sequence length="108" mass="12228">MQQECAIARTSGHSGFLCNRSNNNKQMRRMKVCTSPGTSHGIGPGRRLHLRRRLLPTPHHTEKREEVTKRGITANQSARSAHGVNCVGQNGQCHSENKERKKQKKRTF</sequence>
<proteinExistence type="predicted"/>
<reference evidence="2" key="1">
    <citation type="journal article" date="2012" name="Proc. Natl. Acad. Sci. U.S.A.">
        <title>Antigenic diversity is generated by distinct evolutionary mechanisms in African trypanosome species.</title>
        <authorList>
            <person name="Jackson A.P."/>
            <person name="Berry A."/>
            <person name="Aslett M."/>
            <person name="Allison H.C."/>
            <person name="Burton P."/>
            <person name="Vavrova-Anderson J."/>
            <person name="Brown R."/>
            <person name="Browne H."/>
            <person name="Corton N."/>
            <person name="Hauser H."/>
            <person name="Gamble J."/>
            <person name="Gilderthorp R."/>
            <person name="Marcello L."/>
            <person name="McQuillan J."/>
            <person name="Otto T.D."/>
            <person name="Quail M.A."/>
            <person name="Sanders M.J."/>
            <person name="van Tonder A."/>
            <person name="Ginger M.L."/>
            <person name="Field M.C."/>
            <person name="Barry J.D."/>
            <person name="Hertz-Fowler C."/>
            <person name="Berriman M."/>
        </authorList>
    </citation>
    <scope>NUCLEOTIDE SEQUENCE</scope>
    <source>
        <strain evidence="2">IL3000</strain>
    </source>
</reference>
<organism evidence="2">
    <name type="scientific">Trypanosoma congolense (strain IL3000)</name>
    <dbReference type="NCBI Taxonomy" id="1068625"/>
    <lineage>
        <taxon>Eukaryota</taxon>
        <taxon>Discoba</taxon>
        <taxon>Euglenozoa</taxon>
        <taxon>Kinetoplastea</taxon>
        <taxon>Metakinetoplastina</taxon>
        <taxon>Trypanosomatida</taxon>
        <taxon>Trypanosomatidae</taxon>
        <taxon>Trypanosoma</taxon>
        <taxon>Nannomonas</taxon>
    </lineage>
</organism>
<feature type="region of interest" description="Disordered" evidence="1">
    <location>
        <begin position="56"/>
        <end position="108"/>
    </location>
</feature>
<dbReference type="AlphaFoldDB" id="G0UM04"/>